<accession>A0A2Z4NDT1</accession>
<dbReference type="AlphaFoldDB" id="A0A2Z4NDT1"/>
<evidence type="ECO:0000259" key="1">
    <source>
        <dbReference type="PROSITE" id="PS50828"/>
    </source>
</evidence>
<sequence length="81" mass="9463">MNFNFSENEYDLHGLDENQATAVVLNAIYELENDYYMNYFDLLIGIGTGTLKLVVENLLDEEGYSFVYLNKNCSKMRVYKK</sequence>
<feature type="domain" description="Smr" evidence="1">
    <location>
        <begin position="10"/>
        <end position="79"/>
    </location>
</feature>
<dbReference type="KEGG" id="mane:DP065_01670"/>
<dbReference type="RefSeq" id="WP_033178560.1">
    <property type="nucleotide sequence ID" value="NZ_CP030140.1"/>
</dbReference>
<dbReference type="Proteomes" id="UP000250218">
    <property type="component" value="Chromosome"/>
</dbReference>
<evidence type="ECO:0000313" key="3">
    <source>
        <dbReference type="Proteomes" id="UP000250218"/>
    </source>
</evidence>
<proteinExistence type="predicted"/>
<gene>
    <name evidence="2" type="ORF">DP065_01670</name>
</gene>
<name>A0A2Z4NDT1_9BACT</name>
<dbReference type="InterPro" id="IPR036063">
    <property type="entry name" value="Smr_dom_sf"/>
</dbReference>
<evidence type="ECO:0000313" key="2">
    <source>
        <dbReference type="EMBL" id="AWX69754.1"/>
    </source>
</evidence>
<dbReference type="PROSITE" id="PS50828">
    <property type="entry name" value="SMR"/>
    <property type="match status" value="1"/>
</dbReference>
<dbReference type="SUPFAM" id="SSF160443">
    <property type="entry name" value="SMR domain-like"/>
    <property type="match status" value="1"/>
</dbReference>
<protein>
    <recommendedName>
        <fullName evidence="1">Smr domain-containing protein</fullName>
    </recommendedName>
</protein>
<reference evidence="3" key="1">
    <citation type="submission" date="2018-06" db="EMBL/GenBank/DDBJ databases">
        <title>Complete genome sequences of Mycoplasma anatis, M. anseris and M. cloacale type strains.</title>
        <authorList>
            <person name="Grozner D."/>
            <person name="Forro B."/>
            <person name="Sulyok K.M."/>
            <person name="Marton S."/>
            <person name="Kreizinger Z."/>
            <person name="Banyai K."/>
            <person name="Gyuranecz M."/>
        </authorList>
    </citation>
    <scope>NUCLEOTIDE SEQUENCE [LARGE SCALE GENOMIC DNA]</scope>
    <source>
        <strain evidence="3">ATCC 49234</strain>
    </source>
</reference>
<dbReference type="EMBL" id="CP030140">
    <property type="protein sequence ID" value="AWX69754.1"/>
    <property type="molecule type" value="Genomic_DNA"/>
</dbReference>
<keyword evidence="3" id="KW-1185">Reference proteome</keyword>
<dbReference type="InterPro" id="IPR002625">
    <property type="entry name" value="Smr_dom"/>
</dbReference>
<organism evidence="2 3">
    <name type="scientific">[Mycoplasma] anseris</name>
    <dbReference type="NCBI Taxonomy" id="92400"/>
    <lineage>
        <taxon>Bacteria</taxon>
        <taxon>Bacillati</taxon>
        <taxon>Mycoplasmatota</taxon>
        <taxon>Mycoplasmoidales</taxon>
        <taxon>Metamycoplasmataceae</taxon>
        <taxon>Metamycoplasma</taxon>
    </lineage>
</organism>